<name>A0A8K1FKT7_PYTOL</name>
<evidence type="ECO:0000256" key="1">
    <source>
        <dbReference type="ARBA" id="ARBA00001974"/>
    </source>
</evidence>
<proteinExistence type="inferred from homology"/>
<dbReference type="Gene3D" id="3.30.560.10">
    <property type="entry name" value="Glucose Oxidase, domain 3"/>
    <property type="match status" value="1"/>
</dbReference>
<reference evidence="8" key="1">
    <citation type="submission" date="2019-03" db="EMBL/GenBank/DDBJ databases">
        <title>Long read genome sequence of the mycoparasitic Pythium oligandrum ATCC 38472 isolated from sugarbeet rhizosphere.</title>
        <authorList>
            <person name="Gaulin E."/>
        </authorList>
    </citation>
    <scope>NUCLEOTIDE SEQUENCE</scope>
    <source>
        <strain evidence="8">ATCC 38472_TT</strain>
    </source>
</reference>
<dbReference type="PANTHER" id="PTHR11552:SF147">
    <property type="entry name" value="CHOLINE DEHYDROGENASE, MITOCHONDRIAL"/>
    <property type="match status" value="1"/>
</dbReference>
<feature type="binding site" evidence="5">
    <location>
        <position position="288"/>
    </location>
    <ligand>
        <name>FAD</name>
        <dbReference type="ChEBI" id="CHEBI:57692"/>
    </ligand>
</feature>
<keyword evidence="6" id="KW-0812">Transmembrane</keyword>
<dbReference type="Proteomes" id="UP000794436">
    <property type="component" value="Unassembled WGS sequence"/>
</dbReference>
<feature type="transmembrane region" description="Helical" evidence="6">
    <location>
        <begin position="34"/>
        <end position="52"/>
    </location>
</feature>
<gene>
    <name evidence="8" type="ORF">Poli38472_009531</name>
</gene>
<protein>
    <recommendedName>
        <fullName evidence="7">Glucose-methanol-choline oxidoreductase N-terminal domain-containing protein</fullName>
    </recommendedName>
</protein>
<dbReference type="InterPro" id="IPR012132">
    <property type="entry name" value="GMC_OxRdtase"/>
</dbReference>
<dbReference type="Pfam" id="PF00732">
    <property type="entry name" value="GMC_oxred_N"/>
    <property type="match status" value="1"/>
</dbReference>
<dbReference type="InterPro" id="IPR036188">
    <property type="entry name" value="FAD/NAD-bd_sf"/>
</dbReference>
<dbReference type="PIRSF" id="PIRSF000137">
    <property type="entry name" value="Alcohol_oxidase"/>
    <property type="match status" value="1"/>
</dbReference>
<dbReference type="GO" id="GO:0016614">
    <property type="term" value="F:oxidoreductase activity, acting on CH-OH group of donors"/>
    <property type="evidence" value="ECO:0007669"/>
    <property type="project" value="InterPro"/>
</dbReference>
<keyword evidence="9" id="KW-1185">Reference proteome</keyword>
<evidence type="ECO:0000313" key="9">
    <source>
        <dbReference type="Proteomes" id="UP000794436"/>
    </source>
</evidence>
<dbReference type="PROSITE" id="PS00624">
    <property type="entry name" value="GMC_OXRED_2"/>
    <property type="match status" value="1"/>
</dbReference>
<dbReference type="AlphaFoldDB" id="A0A8K1FKT7"/>
<sequence>MSRPTERTALLADVALSPSASPSASRRSRKPSRLSLLGIAVGTLLLSLVLVVRRREPDVVVSIQDDWEYDAIVVGGGPAGSVVAKLLSDDPWRRVLLIEAGSATQAELGGTERIPSQLNANNLTPFDVPFHWSSVANTQVYHWDYPDVNVAKALGGCGIHNAMLYVRALPSDFHRWDMPKWTWQKALEIYLHMEDFDGPESDYHGKNGTVRTSPPSFIDELSYEFVAASEHVGIPRSPDFNAPNGRFGVGFYHFNTRHGVRESAARRFLGPILEAKRENFKLLLNSTVQKIVLNEAATKAEGVEIERLDGTRQTIRLAKRGQVIVTGGAINTPKILMMSGLGHSGDLKALKIPVKRHLPRVGMNLQDHPVLAMAFSTPMAREIDLHAELTSYFEATQEKHVNVTSYGMMGSAGISAGAFLIPPGKTIPEIQLTFFPRKSEPHVWNSSELNHSAEILFTVALLHPKARNRVILSTENNVDYLPRIVSEVPEQEEEHLRDSDVWKLSWGITVVREIAAVLAQKGVLARELTPGPQIRAMEDLNAWVRNNVFRNSHWVGSASMGPSPDKAVVDNHLRVFGIPNLRVADASVIPYIPNGNVHSSVLMVATHAAELIKEDEQDHE</sequence>
<dbReference type="PANTHER" id="PTHR11552">
    <property type="entry name" value="GLUCOSE-METHANOL-CHOLINE GMC OXIDOREDUCTASE"/>
    <property type="match status" value="1"/>
</dbReference>
<dbReference type="InterPro" id="IPR000172">
    <property type="entry name" value="GMC_OxRdtase_N"/>
</dbReference>
<feature type="domain" description="Glucose-methanol-choline oxidoreductase N-terminal" evidence="7">
    <location>
        <begin position="328"/>
        <end position="342"/>
    </location>
</feature>
<comment type="cofactor">
    <cofactor evidence="1 5">
        <name>FAD</name>
        <dbReference type="ChEBI" id="CHEBI:57692"/>
    </cofactor>
</comment>
<dbReference type="OrthoDB" id="269227at2759"/>
<keyword evidence="6" id="KW-1133">Transmembrane helix</keyword>
<dbReference type="SUPFAM" id="SSF51905">
    <property type="entry name" value="FAD/NAD(P)-binding domain"/>
    <property type="match status" value="1"/>
</dbReference>
<organism evidence="8 9">
    <name type="scientific">Pythium oligandrum</name>
    <name type="common">Mycoparasitic fungus</name>
    <dbReference type="NCBI Taxonomy" id="41045"/>
    <lineage>
        <taxon>Eukaryota</taxon>
        <taxon>Sar</taxon>
        <taxon>Stramenopiles</taxon>
        <taxon>Oomycota</taxon>
        <taxon>Peronosporomycetes</taxon>
        <taxon>Pythiales</taxon>
        <taxon>Pythiaceae</taxon>
        <taxon>Pythium</taxon>
    </lineage>
</organism>
<dbReference type="GO" id="GO:0050660">
    <property type="term" value="F:flavin adenine dinucleotide binding"/>
    <property type="evidence" value="ECO:0007669"/>
    <property type="project" value="InterPro"/>
</dbReference>
<dbReference type="SUPFAM" id="SSF54373">
    <property type="entry name" value="FAD-linked reductases, C-terminal domain"/>
    <property type="match status" value="1"/>
</dbReference>
<evidence type="ECO:0000259" key="7">
    <source>
        <dbReference type="PROSITE" id="PS00624"/>
    </source>
</evidence>
<keyword evidence="6" id="KW-0472">Membrane</keyword>
<evidence type="ECO:0000256" key="6">
    <source>
        <dbReference type="SAM" id="Phobius"/>
    </source>
</evidence>
<comment type="similarity">
    <text evidence="2">Belongs to the GMC oxidoreductase family.</text>
</comment>
<evidence type="ECO:0000256" key="4">
    <source>
        <dbReference type="ARBA" id="ARBA00022827"/>
    </source>
</evidence>
<keyword evidence="4 5" id="KW-0274">FAD</keyword>
<accession>A0A8K1FKT7</accession>
<dbReference type="Pfam" id="PF05199">
    <property type="entry name" value="GMC_oxred_C"/>
    <property type="match status" value="1"/>
</dbReference>
<evidence type="ECO:0000256" key="5">
    <source>
        <dbReference type="PIRSR" id="PIRSR000137-2"/>
    </source>
</evidence>
<dbReference type="InterPro" id="IPR007867">
    <property type="entry name" value="GMC_OxRtase_C"/>
</dbReference>
<evidence type="ECO:0000256" key="2">
    <source>
        <dbReference type="ARBA" id="ARBA00010790"/>
    </source>
</evidence>
<evidence type="ECO:0000313" key="8">
    <source>
        <dbReference type="EMBL" id="TMW62038.1"/>
    </source>
</evidence>
<evidence type="ECO:0000256" key="3">
    <source>
        <dbReference type="ARBA" id="ARBA00022630"/>
    </source>
</evidence>
<comment type="caution">
    <text evidence="8">The sequence shown here is derived from an EMBL/GenBank/DDBJ whole genome shotgun (WGS) entry which is preliminary data.</text>
</comment>
<keyword evidence="3" id="KW-0285">Flavoprotein</keyword>
<dbReference type="Gene3D" id="3.50.50.60">
    <property type="entry name" value="FAD/NAD(P)-binding domain"/>
    <property type="match status" value="1"/>
</dbReference>
<dbReference type="EMBL" id="SPLM01000074">
    <property type="protein sequence ID" value="TMW62038.1"/>
    <property type="molecule type" value="Genomic_DNA"/>
</dbReference>